<evidence type="ECO:0000256" key="4">
    <source>
        <dbReference type="ARBA" id="ARBA00022679"/>
    </source>
</evidence>
<dbReference type="NCBIfam" id="TIGR02210">
    <property type="entry name" value="rodA_shape"/>
    <property type="match status" value="1"/>
</dbReference>
<evidence type="ECO:0000256" key="11">
    <source>
        <dbReference type="SAM" id="Phobius"/>
    </source>
</evidence>
<keyword evidence="7" id="KW-0573">Peptidoglycan synthesis</keyword>
<keyword evidence="5 11" id="KW-0812">Transmembrane</keyword>
<protein>
    <submittedName>
        <fullName evidence="12">Rod shape-determining protein RodA</fullName>
    </submittedName>
</protein>
<dbReference type="GO" id="GO:0051301">
    <property type="term" value="P:cell division"/>
    <property type="evidence" value="ECO:0007669"/>
    <property type="project" value="InterPro"/>
</dbReference>
<feature type="transmembrane region" description="Helical" evidence="11">
    <location>
        <begin position="73"/>
        <end position="91"/>
    </location>
</feature>
<feature type="transmembrane region" description="Helical" evidence="11">
    <location>
        <begin position="12"/>
        <end position="35"/>
    </location>
</feature>
<keyword evidence="6" id="KW-0133">Cell shape</keyword>
<feature type="transmembrane region" description="Helical" evidence="11">
    <location>
        <begin position="165"/>
        <end position="182"/>
    </location>
</feature>
<feature type="transmembrane region" description="Helical" evidence="11">
    <location>
        <begin position="276"/>
        <end position="302"/>
    </location>
</feature>
<keyword evidence="9 11" id="KW-0472">Membrane</keyword>
<evidence type="ECO:0000256" key="2">
    <source>
        <dbReference type="ARBA" id="ARBA00022475"/>
    </source>
</evidence>
<evidence type="ECO:0000256" key="8">
    <source>
        <dbReference type="ARBA" id="ARBA00022989"/>
    </source>
</evidence>
<feature type="transmembrane region" description="Helical" evidence="11">
    <location>
        <begin position="352"/>
        <end position="373"/>
    </location>
</feature>
<evidence type="ECO:0000313" key="13">
    <source>
        <dbReference type="Proteomes" id="UP000315636"/>
    </source>
</evidence>
<evidence type="ECO:0000256" key="5">
    <source>
        <dbReference type="ARBA" id="ARBA00022692"/>
    </source>
</evidence>
<organism evidence="12 13">
    <name type="scientific">Melghirimyces algeriensis</name>
    <dbReference type="NCBI Taxonomy" id="910412"/>
    <lineage>
        <taxon>Bacteria</taxon>
        <taxon>Bacillati</taxon>
        <taxon>Bacillota</taxon>
        <taxon>Bacilli</taxon>
        <taxon>Bacillales</taxon>
        <taxon>Thermoactinomycetaceae</taxon>
        <taxon>Melghirimyces</taxon>
    </lineage>
</organism>
<feature type="transmembrane region" description="Helical" evidence="11">
    <location>
        <begin position="314"/>
        <end position="332"/>
    </location>
</feature>
<keyword evidence="10" id="KW-0961">Cell wall biogenesis/degradation</keyword>
<evidence type="ECO:0000256" key="7">
    <source>
        <dbReference type="ARBA" id="ARBA00022984"/>
    </source>
</evidence>
<evidence type="ECO:0000256" key="3">
    <source>
        <dbReference type="ARBA" id="ARBA00022676"/>
    </source>
</evidence>
<feature type="transmembrane region" description="Helical" evidence="11">
    <location>
        <begin position="47"/>
        <end position="66"/>
    </location>
</feature>
<evidence type="ECO:0000256" key="10">
    <source>
        <dbReference type="ARBA" id="ARBA00023316"/>
    </source>
</evidence>
<dbReference type="GO" id="GO:0008360">
    <property type="term" value="P:regulation of cell shape"/>
    <property type="evidence" value="ECO:0007669"/>
    <property type="project" value="UniProtKB-KW"/>
</dbReference>
<dbReference type="GO" id="GO:0009252">
    <property type="term" value="P:peptidoglycan biosynthetic process"/>
    <property type="evidence" value="ECO:0007669"/>
    <property type="project" value="UniProtKB-KW"/>
</dbReference>
<keyword evidence="13" id="KW-1185">Reference proteome</keyword>
<comment type="subcellular location">
    <subcellularLocation>
        <location evidence="1">Membrane</location>
        <topology evidence="1">Multi-pass membrane protein</topology>
    </subcellularLocation>
</comment>
<dbReference type="InterPro" id="IPR018365">
    <property type="entry name" value="Cell_cycle_FtsW-rel_CS"/>
</dbReference>
<feature type="transmembrane region" description="Helical" evidence="11">
    <location>
        <begin position="187"/>
        <end position="206"/>
    </location>
</feature>
<reference evidence="12 13" key="1">
    <citation type="submission" date="2017-05" db="EMBL/GenBank/DDBJ databases">
        <authorList>
            <person name="Varghese N."/>
            <person name="Submissions S."/>
        </authorList>
    </citation>
    <scope>NUCLEOTIDE SEQUENCE [LARGE SCALE GENOMIC DNA]</scope>
    <source>
        <strain evidence="12 13">DSM 45474</strain>
    </source>
</reference>
<dbReference type="AlphaFoldDB" id="A0A521BRM5"/>
<gene>
    <name evidence="12" type="ORF">SAMN06264849_102352</name>
</gene>
<dbReference type="InterPro" id="IPR001182">
    <property type="entry name" value="FtsW/RodA"/>
</dbReference>
<dbReference type="EMBL" id="FXTI01000002">
    <property type="protein sequence ID" value="SMO49827.1"/>
    <property type="molecule type" value="Genomic_DNA"/>
</dbReference>
<dbReference type="Pfam" id="PF01098">
    <property type="entry name" value="FTSW_RODA_SPOVE"/>
    <property type="match status" value="1"/>
</dbReference>
<evidence type="ECO:0000256" key="1">
    <source>
        <dbReference type="ARBA" id="ARBA00004141"/>
    </source>
</evidence>
<keyword evidence="8 11" id="KW-1133">Transmembrane helix</keyword>
<dbReference type="PANTHER" id="PTHR30474:SF1">
    <property type="entry name" value="PEPTIDOGLYCAN GLYCOSYLTRANSFERASE MRDB"/>
    <property type="match status" value="1"/>
</dbReference>
<keyword evidence="4" id="KW-0808">Transferase</keyword>
<dbReference type="Proteomes" id="UP000315636">
    <property type="component" value="Unassembled WGS sequence"/>
</dbReference>
<evidence type="ECO:0000313" key="12">
    <source>
        <dbReference type="EMBL" id="SMO49827.1"/>
    </source>
</evidence>
<dbReference type="GO" id="GO:0016757">
    <property type="term" value="F:glycosyltransferase activity"/>
    <property type="evidence" value="ECO:0007669"/>
    <property type="project" value="UniProtKB-KW"/>
</dbReference>
<keyword evidence="3" id="KW-0328">Glycosyltransferase</keyword>
<name>A0A521BRM5_9BACL</name>
<keyword evidence="2" id="KW-1003">Cell membrane</keyword>
<dbReference type="GO" id="GO:0005886">
    <property type="term" value="C:plasma membrane"/>
    <property type="evidence" value="ECO:0007669"/>
    <property type="project" value="TreeGrafter"/>
</dbReference>
<dbReference type="GO" id="GO:0071555">
    <property type="term" value="P:cell wall organization"/>
    <property type="evidence" value="ECO:0007669"/>
    <property type="project" value="UniProtKB-KW"/>
</dbReference>
<dbReference type="PROSITE" id="PS00428">
    <property type="entry name" value="FTSW_RODA_SPOVE"/>
    <property type="match status" value="1"/>
</dbReference>
<sequence>MTMRLVKKLRQLDYLLLFLILVLATISIIAISGATHTTDPTFVEKQIYWYILGILCLLATLLFDFRILDQGRFVYLLYGFGIFLLLLVMIPGVGIEKKGAQQWLYIGGLQFQPSELMKLILIVTLAKVSQEVRSLPIQKGKDLFRFLGLFFLPFLLIIQQPDLGTALVLIGIMSSILLVAGLDWRILLAGVIAVVVLVGGMMILFFTDHPLLHVILEDHQVQRIETFVHPASDPGGAGYQLTQSMIAVGSGQLNGKGFQNGTQTQGKWVPEPHNDFIFAVFAEEFGFIGVSILLCSFIFLVYRMVQVGVHSGDAFGSCIVAGVVGMLVFQVFQNIGMTVGMLPITGLPLPFISYGGSSLITQMMAVGLVLNVGMHKEKDFLFMD</sequence>
<evidence type="ECO:0000256" key="9">
    <source>
        <dbReference type="ARBA" id="ARBA00023136"/>
    </source>
</evidence>
<dbReference type="GO" id="GO:0015648">
    <property type="term" value="F:lipid-linked peptidoglycan transporter activity"/>
    <property type="evidence" value="ECO:0007669"/>
    <property type="project" value="TreeGrafter"/>
</dbReference>
<dbReference type="GO" id="GO:0032153">
    <property type="term" value="C:cell division site"/>
    <property type="evidence" value="ECO:0007669"/>
    <property type="project" value="TreeGrafter"/>
</dbReference>
<dbReference type="InterPro" id="IPR011923">
    <property type="entry name" value="RodA/MrdB"/>
</dbReference>
<proteinExistence type="predicted"/>
<dbReference type="PANTHER" id="PTHR30474">
    <property type="entry name" value="CELL CYCLE PROTEIN"/>
    <property type="match status" value="1"/>
</dbReference>
<accession>A0A521BRM5</accession>
<evidence type="ECO:0000256" key="6">
    <source>
        <dbReference type="ARBA" id="ARBA00022960"/>
    </source>
</evidence>